<dbReference type="InterPro" id="IPR036291">
    <property type="entry name" value="NAD(P)-bd_dom_sf"/>
</dbReference>
<dbReference type="GO" id="GO:0008460">
    <property type="term" value="F:dTDP-glucose 4,6-dehydratase activity"/>
    <property type="evidence" value="ECO:0007669"/>
    <property type="project" value="UniProtKB-EC"/>
</dbReference>
<protein>
    <submittedName>
        <fullName evidence="3">VI polysaccharide biosynthesis protein vipB/tviC</fullName>
        <ecNumber evidence="3">4.2.1.46</ecNumber>
    </submittedName>
</protein>
<evidence type="ECO:0000256" key="1">
    <source>
        <dbReference type="ARBA" id="ARBA00023027"/>
    </source>
</evidence>
<evidence type="ECO:0000313" key="4">
    <source>
        <dbReference type="Proteomes" id="UP000255543"/>
    </source>
</evidence>
<accession>A0A376ZEM8</accession>
<dbReference type="Gene3D" id="3.40.50.720">
    <property type="entry name" value="NAD(P)-binding Rossmann-like Domain"/>
    <property type="match status" value="1"/>
</dbReference>
<gene>
    <name evidence="3" type="primary">vipB</name>
    <name evidence="3" type="ORF">NCTC8179_00273</name>
</gene>
<keyword evidence="3" id="KW-0456">Lyase</keyword>
<dbReference type="AlphaFoldDB" id="A0A376ZEM8"/>
<dbReference type="SUPFAM" id="SSF51735">
    <property type="entry name" value="NAD(P)-binding Rossmann-fold domains"/>
    <property type="match status" value="1"/>
</dbReference>
<feature type="domain" description="NAD-dependent epimerase/dehydratase" evidence="2">
    <location>
        <begin position="8"/>
        <end position="95"/>
    </location>
</feature>
<sequence>MPFSTDDSVDHPVSLYAATKKANELMAHTYSHLYGLPATGLRFFTVYGPWGRPDMALFKFTKAMLEGKSIDVYNYGKMKRDFTYIDDIAEAIIRLQDVIPHADTQWTVETGHASSQHCPLSRLQYRQ</sequence>
<dbReference type="Pfam" id="PF01370">
    <property type="entry name" value="Epimerase"/>
    <property type="match status" value="1"/>
</dbReference>
<dbReference type="InterPro" id="IPR001509">
    <property type="entry name" value="Epimerase_deHydtase"/>
</dbReference>
<dbReference type="EMBL" id="UGEB01000001">
    <property type="protein sequence ID" value="STK44370.1"/>
    <property type="molecule type" value="Genomic_DNA"/>
</dbReference>
<reference evidence="3 4" key="1">
    <citation type="submission" date="2018-06" db="EMBL/GenBank/DDBJ databases">
        <authorList>
            <consortium name="Pathogen Informatics"/>
            <person name="Doyle S."/>
        </authorList>
    </citation>
    <scope>NUCLEOTIDE SEQUENCE [LARGE SCALE GENOMIC DNA]</scope>
    <source>
        <strain evidence="3 4">NCTC8179</strain>
    </source>
</reference>
<proteinExistence type="predicted"/>
<dbReference type="EC" id="4.2.1.46" evidence="3"/>
<evidence type="ECO:0000259" key="2">
    <source>
        <dbReference type="Pfam" id="PF01370"/>
    </source>
</evidence>
<organism evidence="3 4">
    <name type="scientific">Escherichia coli</name>
    <dbReference type="NCBI Taxonomy" id="562"/>
    <lineage>
        <taxon>Bacteria</taxon>
        <taxon>Pseudomonadati</taxon>
        <taxon>Pseudomonadota</taxon>
        <taxon>Gammaproteobacteria</taxon>
        <taxon>Enterobacterales</taxon>
        <taxon>Enterobacteriaceae</taxon>
        <taxon>Escherichia</taxon>
    </lineage>
</organism>
<keyword evidence="1" id="KW-0520">NAD</keyword>
<dbReference type="PANTHER" id="PTHR43574">
    <property type="entry name" value="EPIMERASE-RELATED"/>
    <property type="match status" value="1"/>
</dbReference>
<evidence type="ECO:0000313" key="3">
    <source>
        <dbReference type="EMBL" id="STK44370.1"/>
    </source>
</evidence>
<name>A0A376ZEM8_ECOLX</name>
<dbReference type="Proteomes" id="UP000255543">
    <property type="component" value="Unassembled WGS sequence"/>
</dbReference>